<dbReference type="RefSeq" id="WP_176445540.1">
    <property type="nucleotide sequence ID" value="NZ_FZNO01000012.1"/>
</dbReference>
<name>A0A238XBV7_9ACTN</name>
<dbReference type="AlphaFoldDB" id="A0A238XBV7"/>
<evidence type="ECO:0000313" key="2">
    <source>
        <dbReference type="Proteomes" id="UP000198403"/>
    </source>
</evidence>
<accession>A0A238XBV7</accession>
<gene>
    <name evidence="1" type="ORF">SAMN06272737_112140</name>
</gene>
<dbReference type="Proteomes" id="UP000198403">
    <property type="component" value="Unassembled WGS sequence"/>
</dbReference>
<proteinExistence type="predicted"/>
<sequence>MAAIQESFALTRWPARSSPWVTIETATSSASAKPMLTGSVIRRTVPR</sequence>
<reference evidence="1 2" key="1">
    <citation type="submission" date="2017-06" db="EMBL/GenBank/DDBJ databases">
        <authorList>
            <person name="Kim H.J."/>
            <person name="Triplett B.A."/>
        </authorList>
    </citation>
    <scope>NUCLEOTIDE SEQUENCE [LARGE SCALE GENOMIC DNA]</scope>
    <source>
        <strain evidence="1 2">DSM 44272</strain>
    </source>
</reference>
<protein>
    <submittedName>
        <fullName evidence="1">Uncharacterized protein</fullName>
    </submittedName>
</protein>
<keyword evidence="2" id="KW-1185">Reference proteome</keyword>
<evidence type="ECO:0000313" key="1">
    <source>
        <dbReference type="EMBL" id="SNR56180.1"/>
    </source>
</evidence>
<dbReference type="EMBL" id="FZNO01000012">
    <property type="protein sequence ID" value="SNR56180.1"/>
    <property type="molecule type" value="Genomic_DNA"/>
</dbReference>
<organism evidence="1 2">
    <name type="scientific">Blastococcus mobilis</name>
    <dbReference type="NCBI Taxonomy" id="1938746"/>
    <lineage>
        <taxon>Bacteria</taxon>
        <taxon>Bacillati</taxon>
        <taxon>Actinomycetota</taxon>
        <taxon>Actinomycetes</taxon>
        <taxon>Geodermatophilales</taxon>
        <taxon>Geodermatophilaceae</taxon>
        <taxon>Blastococcus</taxon>
    </lineage>
</organism>